<dbReference type="SMART" id="SM01117">
    <property type="entry name" value="Cyt-b5"/>
    <property type="match status" value="1"/>
</dbReference>
<protein>
    <submittedName>
        <fullName evidence="4">Membrane-associated progesterone-binding protein 4</fullName>
    </submittedName>
</protein>
<dbReference type="SUPFAM" id="SSF55856">
    <property type="entry name" value="Cytochrome b5-like heme/steroid binding domain"/>
    <property type="match status" value="1"/>
</dbReference>
<gene>
    <name evidence="4" type="ORF">QBC35DRAFT_501721</name>
</gene>
<dbReference type="Proteomes" id="UP001302126">
    <property type="component" value="Unassembled WGS sequence"/>
</dbReference>
<feature type="region of interest" description="Disordered" evidence="2">
    <location>
        <begin position="250"/>
        <end position="282"/>
    </location>
</feature>
<evidence type="ECO:0000256" key="2">
    <source>
        <dbReference type="SAM" id="MobiDB-lite"/>
    </source>
</evidence>
<evidence type="ECO:0000259" key="3">
    <source>
        <dbReference type="SMART" id="SM01117"/>
    </source>
</evidence>
<evidence type="ECO:0000313" key="4">
    <source>
        <dbReference type="EMBL" id="KAK4186231.1"/>
    </source>
</evidence>
<feature type="domain" description="Cytochrome b5 heme-binding" evidence="3">
    <location>
        <begin position="118"/>
        <end position="247"/>
    </location>
</feature>
<dbReference type="AlphaFoldDB" id="A0AAN7AF31"/>
<organism evidence="4 5">
    <name type="scientific">Podospora australis</name>
    <dbReference type="NCBI Taxonomy" id="1536484"/>
    <lineage>
        <taxon>Eukaryota</taxon>
        <taxon>Fungi</taxon>
        <taxon>Dikarya</taxon>
        <taxon>Ascomycota</taxon>
        <taxon>Pezizomycotina</taxon>
        <taxon>Sordariomycetes</taxon>
        <taxon>Sordariomycetidae</taxon>
        <taxon>Sordariales</taxon>
        <taxon>Podosporaceae</taxon>
        <taxon>Podospora</taxon>
    </lineage>
</organism>
<dbReference type="Gene3D" id="3.10.120.10">
    <property type="entry name" value="Cytochrome b5-like heme/steroid binding domain"/>
    <property type="match status" value="1"/>
</dbReference>
<proteinExistence type="inferred from homology"/>
<dbReference type="InterPro" id="IPR050577">
    <property type="entry name" value="MAPR/NEUFC/NENF-like"/>
</dbReference>
<feature type="region of interest" description="Disordered" evidence="2">
    <location>
        <begin position="1"/>
        <end position="28"/>
    </location>
</feature>
<reference evidence="4" key="2">
    <citation type="submission" date="2023-05" db="EMBL/GenBank/DDBJ databases">
        <authorList>
            <consortium name="Lawrence Berkeley National Laboratory"/>
            <person name="Steindorff A."/>
            <person name="Hensen N."/>
            <person name="Bonometti L."/>
            <person name="Westerberg I."/>
            <person name="Brannstrom I.O."/>
            <person name="Guillou S."/>
            <person name="Cros-Aarteil S."/>
            <person name="Calhoun S."/>
            <person name="Haridas S."/>
            <person name="Kuo A."/>
            <person name="Mondo S."/>
            <person name="Pangilinan J."/>
            <person name="Riley R."/>
            <person name="Labutti K."/>
            <person name="Andreopoulos B."/>
            <person name="Lipzen A."/>
            <person name="Chen C."/>
            <person name="Yanf M."/>
            <person name="Daum C."/>
            <person name="Ng V."/>
            <person name="Clum A."/>
            <person name="Ohm R."/>
            <person name="Martin F."/>
            <person name="Silar P."/>
            <person name="Natvig D."/>
            <person name="Lalanne C."/>
            <person name="Gautier V."/>
            <person name="Ament-Velasquez S.L."/>
            <person name="Kruys A."/>
            <person name="Hutchinson M.I."/>
            <person name="Powell A.J."/>
            <person name="Barry K."/>
            <person name="Miller A.N."/>
            <person name="Grigoriev I.V."/>
            <person name="Debuchy R."/>
            <person name="Gladieux P."/>
            <person name="Thoren M.H."/>
            <person name="Johannesson H."/>
        </authorList>
    </citation>
    <scope>NUCLEOTIDE SEQUENCE</scope>
    <source>
        <strain evidence="4">PSN309</strain>
    </source>
</reference>
<dbReference type="EMBL" id="MU864428">
    <property type="protein sequence ID" value="KAK4186231.1"/>
    <property type="molecule type" value="Genomic_DNA"/>
</dbReference>
<keyword evidence="5" id="KW-1185">Reference proteome</keyword>
<dbReference type="PANTHER" id="PTHR10281">
    <property type="entry name" value="MEMBRANE-ASSOCIATED PROGESTERONE RECEPTOR COMPONENT-RELATED"/>
    <property type="match status" value="1"/>
</dbReference>
<dbReference type="GO" id="GO:0016020">
    <property type="term" value="C:membrane"/>
    <property type="evidence" value="ECO:0007669"/>
    <property type="project" value="TreeGrafter"/>
</dbReference>
<dbReference type="InterPro" id="IPR036400">
    <property type="entry name" value="Cyt_B5-like_heme/steroid_sf"/>
</dbReference>
<evidence type="ECO:0000256" key="1">
    <source>
        <dbReference type="ARBA" id="ARBA00038357"/>
    </source>
</evidence>
<dbReference type="PANTHER" id="PTHR10281:SF76">
    <property type="entry name" value="CALCUTTA CUP-RELATED"/>
    <property type="match status" value="1"/>
</dbReference>
<dbReference type="InterPro" id="IPR001199">
    <property type="entry name" value="Cyt_B5-like_heme/steroid-bd"/>
</dbReference>
<dbReference type="GO" id="GO:0012505">
    <property type="term" value="C:endomembrane system"/>
    <property type="evidence" value="ECO:0007669"/>
    <property type="project" value="TreeGrafter"/>
</dbReference>
<comment type="caution">
    <text evidence="4">The sequence shown here is derived from an EMBL/GenBank/DDBJ whole genome shotgun (WGS) entry which is preliminary data.</text>
</comment>
<name>A0AAN7AF31_9PEZI</name>
<accession>A0AAN7AF31</accession>
<reference evidence="4" key="1">
    <citation type="journal article" date="2023" name="Mol. Phylogenet. Evol.">
        <title>Genome-scale phylogeny and comparative genomics of the fungal order Sordariales.</title>
        <authorList>
            <person name="Hensen N."/>
            <person name="Bonometti L."/>
            <person name="Westerberg I."/>
            <person name="Brannstrom I.O."/>
            <person name="Guillou S."/>
            <person name="Cros-Aarteil S."/>
            <person name="Calhoun S."/>
            <person name="Haridas S."/>
            <person name="Kuo A."/>
            <person name="Mondo S."/>
            <person name="Pangilinan J."/>
            <person name="Riley R."/>
            <person name="LaButti K."/>
            <person name="Andreopoulos B."/>
            <person name="Lipzen A."/>
            <person name="Chen C."/>
            <person name="Yan M."/>
            <person name="Daum C."/>
            <person name="Ng V."/>
            <person name="Clum A."/>
            <person name="Steindorff A."/>
            <person name="Ohm R.A."/>
            <person name="Martin F."/>
            <person name="Silar P."/>
            <person name="Natvig D.O."/>
            <person name="Lalanne C."/>
            <person name="Gautier V."/>
            <person name="Ament-Velasquez S.L."/>
            <person name="Kruys A."/>
            <person name="Hutchinson M.I."/>
            <person name="Powell A.J."/>
            <person name="Barry K."/>
            <person name="Miller A.N."/>
            <person name="Grigoriev I.V."/>
            <person name="Debuchy R."/>
            <person name="Gladieux P."/>
            <person name="Hiltunen Thoren M."/>
            <person name="Johannesson H."/>
        </authorList>
    </citation>
    <scope>NUCLEOTIDE SEQUENCE</scope>
    <source>
        <strain evidence="4">PSN309</strain>
    </source>
</reference>
<evidence type="ECO:0000313" key="5">
    <source>
        <dbReference type="Proteomes" id="UP001302126"/>
    </source>
</evidence>
<dbReference type="FunFam" id="3.10.120.10:FF:000018">
    <property type="entry name" value="Heme/steroid binding domain protein, putative"/>
    <property type="match status" value="1"/>
</dbReference>
<comment type="similarity">
    <text evidence="1">Belongs to the cytochrome b5 family. MAPR subfamily.</text>
</comment>
<sequence length="282" mass="31857">MASAAEVRRRKPTTETEDEIPVAASASSSEAEEIISDAAKKLVAAKPKKKSKKVEEDEYDRWDIALDIVRVVTFLFFASCGLSYLVSGGESFFWGMSDPPKVLKVDWWKAQFKGPIYLTPAELSLYDGTDPTKPIYLAINWTIYDVSANPRTYGPGGSYHYFAGCDAARAYVTGCFAEDRTPDMRGVEEMYLPLDDPEVDRHWSRAELKALKTKEREDALKKVHDGLKHWVDFFANSPKYNKVGYVKKPKDWPGMEPMRPLCESAAKNRKARKVPGKEDKPE</sequence>